<feature type="region of interest" description="Disordered" evidence="9">
    <location>
        <begin position="188"/>
        <end position="220"/>
    </location>
</feature>
<keyword evidence="3" id="KW-0808">Transferase</keyword>
<evidence type="ECO:0000256" key="3">
    <source>
        <dbReference type="ARBA" id="ARBA00022679"/>
    </source>
</evidence>
<keyword evidence="12" id="KW-1185">Reference proteome</keyword>
<gene>
    <name evidence="11" type="ORF">FNH13_02010</name>
</gene>
<evidence type="ECO:0000256" key="6">
    <source>
        <dbReference type="ARBA" id="ARBA00022840"/>
    </source>
</evidence>
<dbReference type="GO" id="GO:0016301">
    <property type="term" value="F:kinase activity"/>
    <property type="evidence" value="ECO:0007669"/>
    <property type="project" value="UniProtKB-KW"/>
</dbReference>
<reference evidence="11 12" key="1">
    <citation type="submission" date="2019-07" db="EMBL/GenBank/DDBJ databases">
        <title>complete genome sequencing of Ornithinimicrobium sp. H23M54.</title>
        <authorList>
            <person name="Bae J.-W."/>
            <person name="Lee S.-Y."/>
        </authorList>
    </citation>
    <scope>NUCLEOTIDE SEQUENCE [LARGE SCALE GENOMIC DNA]</scope>
    <source>
        <strain evidence="11 12">H23M54</strain>
    </source>
</reference>
<dbReference type="Gene3D" id="2.60.200.40">
    <property type="match status" value="1"/>
</dbReference>
<dbReference type="InterPro" id="IPR017438">
    <property type="entry name" value="ATP-NAD_kinase_N"/>
</dbReference>
<evidence type="ECO:0000256" key="7">
    <source>
        <dbReference type="ARBA" id="ARBA00023209"/>
    </source>
</evidence>
<feature type="region of interest" description="Disordered" evidence="9">
    <location>
        <begin position="1"/>
        <end position="69"/>
    </location>
</feature>
<dbReference type="Pfam" id="PF00781">
    <property type="entry name" value="DAGK_cat"/>
    <property type="match status" value="1"/>
</dbReference>
<dbReference type="PROSITE" id="PS50146">
    <property type="entry name" value="DAGK"/>
    <property type="match status" value="1"/>
</dbReference>
<name>A0A516GF71_9MICO</name>
<dbReference type="Pfam" id="PF19279">
    <property type="entry name" value="YegS_C"/>
    <property type="match status" value="1"/>
</dbReference>
<keyword evidence="7" id="KW-0594">Phospholipid biosynthesis</keyword>
<keyword evidence="5 11" id="KW-0418">Kinase</keyword>
<evidence type="ECO:0000256" key="8">
    <source>
        <dbReference type="ARBA" id="ARBA00023264"/>
    </source>
</evidence>
<dbReference type="Gene3D" id="3.40.50.10330">
    <property type="entry name" value="Probable inorganic polyphosphate/atp-NAD kinase, domain 1"/>
    <property type="match status" value="1"/>
</dbReference>
<sequence length="392" mass="41490">MVARARRRRGARASSTPDCSTRPRRPHSGVRPTSRTTSAASVGSAGGEDAEPDATDGPTSRPDTRPRAAIVVNPTKFDSVSRVRADLDDVCRTYGWGDLLWLETTEEDPGYGQTMEALAAGVDLVCALGGDGTVRVVGSAMVGSDVPMGLLSGGTGNLLARNLSLPSSASQGMVVALTGRDDRIDTATLRLRRPPGEENQDAPPPVDADQVEDLPPAPPGEGAVEDHVFLVMAGLGFDAEVMANAPEDLKNKMGWVAYLVAGLQRLRGSQFKVHVTTSDDVRLHRRVRSVMVGNVGKLTGGVNLVPQAKVNDGILDLVLLSPEGLVGWAAVVSRVLTRSTRGHQRVEYFEVRSVEVTADEPIEIQLDGDTLGKAISMSVAVNPGSLVLRRPA</sequence>
<dbReference type="InterPro" id="IPR050187">
    <property type="entry name" value="Lipid_Phosphate_FormReg"/>
</dbReference>
<evidence type="ECO:0000256" key="2">
    <source>
        <dbReference type="ARBA" id="ARBA00005983"/>
    </source>
</evidence>
<evidence type="ECO:0000256" key="9">
    <source>
        <dbReference type="SAM" id="MobiDB-lite"/>
    </source>
</evidence>
<keyword evidence="8" id="KW-1208">Phospholipid metabolism</keyword>
<comment type="similarity">
    <text evidence="2">Belongs to the diacylglycerol/lipid kinase family.</text>
</comment>
<evidence type="ECO:0000256" key="5">
    <source>
        <dbReference type="ARBA" id="ARBA00022777"/>
    </source>
</evidence>
<feature type="domain" description="DAGKc" evidence="10">
    <location>
        <begin position="116"/>
        <end position="193"/>
    </location>
</feature>
<dbReference type="GO" id="GO:0005524">
    <property type="term" value="F:ATP binding"/>
    <property type="evidence" value="ECO:0007669"/>
    <property type="project" value="UniProtKB-KW"/>
</dbReference>
<dbReference type="Proteomes" id="UP000315395">
    <property type="component" value="Chromosome"/>
</dbReference>
<dbReference type="GO" id="GO:0005886">
    <property type="term" value="C:plasma membrane"/>
    <property type="evidence" value="ECO:0007669"/>
    <property type="project" value="TreeGrafter"/>
</dbReference>
<dbReference type="InterPro" id="IPR016064">
    <property type="entry name" value="NAD/diacylglycerol_kinase_sf"/>
</dbReference>
<feature type="compositionally biased region" description="Polar residues" evidence="9">
    <location>
        <begin position="31"/>
        <end position="41"/>
    </location>
</feature>
<dbReference type="EMBL" id="CP041616">
    <property type="protein sequence ID" value="QDO90166.1"/>
    <property type="molecule type" value="Genomic_DNA"/>
</dbReference>
<protein>
    <submittedName>
        <fullName evidence="11">Diacylglycerol kinase family lipid kinase</fullName>
    </submittedName>
</protein>
<dbReference type="OrthoDB" id="3171056at2"/>
<organism evidence="11 12">
    <name type="scientific">Ornithinimicrobium ciconiae</name>
    <dbReference type="NCBI Taxonomy" id="2594265"/>
    <lineage>
        <taxon>Bacteria</taxon>
        <taxon>Bacillati</taxon>
        <taxon>Actinomycetota</taxon>
        <taxon>Actinomycetes</taxon>
        <taxon>Micrococcales</taxon>
        <taxon>Ornithinimicrobiaceae</taxon>
        <taxon>Ornithinimicrobium</taxon>
    </lineage>
</organism>
<keyword evidence="6" id="KW-0067">ATP-binding</keyword>
<dbReference type="InterPro" id="IPR001206">
    <property type="entry name" value="Diacylglycerol_kinase_cat_dom"/>
</dbReference>
<keyword evidence="4" id="KW-0547">Nucleotide-binding</keyword>
<accession>A0A516GF71</accession>
<keyword evidence="7" id="KW-0443">Lipid metabolism</keyword>
<evidence type="ECO:0000256" key="4">
    <source>
        <dbReference type="ARBA" id="ARBA00022741"/>
    </source>
</evidence>
<dbReference type="KEGG" id="orz:FNH13_02010"/>
<dbReference type="SUPFAM" id="SSF111331">
    <property type="entry name" value="NAD kinase/diacylglycerol kinase-like"/>
    <property type="match status" value="1"/>
</dbReference>
<evidence type="ECO:0000256" key="1">
    <source>
        <dbReference type="ARBA" id="ARBA00001946"/>
    </source>
</evidence>
<dbReference type="InterPro" id="IPR045540">
    <property type="entry name" value="YegS/DAGK_C"/>
</dbReference>
<proteinExistence type="inferred from homology"/>
<dbReference type="PANTHER" id="PTHR12358">
    <property type="entry name" value="SPHINGOSINE KINASE"/>
    <property type="match status" value="1"/>
</dbReference>
<comment type="cofactor">
    <cofactor evidence="1">
        <name>Mg(2+)</name>
        <dbReference type="ChEBI" id="CHEBI:18420"/>
    </cofactor>
</comment>
<dbReference type="AlphaFoldDB" id="A0A516GF71"/>
<dbReference type="PANTHER" id="PTHR12358:SF106">
    <property type="entry name" value="LIPID KINASE YEGS"/>
    <property type="match status" value="1"/>
</dbReference>
<evidence type="ECO:0000313" key="12">
    <source>
        <dbReference type="Proteomes" id="UP000315395"/>
    </source>
</evidence>
<dbReference type="GO" id="GO:0008654">
    <property type="term" value="P:phospholipid biosynthetic process"/>
    <property type="evidence" value="ECO:0007669"/>
    <property type="project" value="UniProtKB-KW"/>
</dbReference>
<keyword evidence="7" id="KW-0444">Lipid biosynthesis</keyword>
<evidence type="ECO:0000313" key="11">
    <source>
        <dbReference type="EMBL" id="QDO90166.1"/>
    </source>
</evidence>
<evidence type="ECO:0000259" key="10">
    <source>
        <dbReference type="PROSITE" id="PS50146"/>
    </source>
</evidence>
<feature type="compositionally biased region" description="Basic residues" evidence="9">
    <location>
        <begin position="1"/>
        <end position="11"/>
    </location>
</feature>